<comment type="similarity">
    <text evidence="2 4">Belongs to the Mediator complex subunit 11 family.</text>
</comment>
<dbReference type="Gene3D" id="1.10.287.3490">
    <property type="match status" value="1"/>
</dbReference>
<keyword evidence="4" id="KW-0010">Activator</keyword>
<evidence type="ECO:0000256" key="2">
    <source>
        <dbReference type="ARBA" id="ARBA00008186"/>
    </source>
</evidence>
<protein>
    <recommendedName>
        <fullName evidence="4">Mediator of RNA polymerase II transcription subunit 11</fullName>
    </recommendedName>
    <alternativeName>
        <fullName evidence="4">Mediator complex subunit 11</fullName>
    </alternativeName>
</protein>
<keyword evidence="3 4" id="KW-0539">Nucleus</keyword>
<organism evidence="5 6">
    <name type="scientific">Neohortaea acidophila</name>
    <dbReference type="NCBI Taxonomy" id="245834"/>
    <lineage>
        <taxon>Eukaryota</taxon>
        <taxon>Fungi</taxon>
        <taxon>Dikarya</taxon>
        <taxon>Ascomycota</taxon>
        <taxon>Pezizomycotina</taxon>
        <taxon>Dothideomycetes</taxon>
        <taxon>Dothideomycetidae</taxon>
        <taxon>Mycosphaerellales</taxon>
        <taxon>Teratosphaeriaceae</taxon>
        <taxon>Neohortaea</taxon>
    </lineage>
</organism>
<dbReference type="EMBL" id="MU001638">
    <property type="protein sequence ID" value="KAF2481549.1"/>
    <property type="molecule type" value="Genomic_DNA"/>
</dbReference>
<evidence type="ECO:0000313" key="5">
    <source>
        <dbReference type="EMBL" id="KAF2481549.1"/>
    </source>
</evidence>
<dbReference type="GO" id="GO:0016592">
    <property type="term" value="C:mediator complex"/>
    <property type="evidence" value="ECO:0007669"/>
    <property type="project" value="InterPro"/>
</dbReference>
<proteinExistence type="inferred from homology"/>
<reference evidence="5" key="1">
    <citation type="journal article" date="2020" name="Stud. Mycol.">
        <title>101 Dothideomycetes genomes: a test case for predicting lifestyles and emergence of pathogens.</title>
        <authorList>
            <person name="Haridas S."/>
            <person name="Albert R."/>
            <person name="Binder M."/>
            <person name="Bloem J."/>
            <person name="Labutti K."/>
            <person name="Salamov A."/>
            <person name="Andreopoulos B."/>
            <person name="Baker S."/>
            <person name="Barry K."/>
            <person name="Bills G."/>
            <person name="Bluhm B."/>
            <person name="Cannon C."/>
            <person name="Castanera R."/>
            <person name="Culley D."/>
            <person name="Daum C."/>
            <person name="Ezra D."/>
            <person name="Gonzalez J."/>
            <person name="Henrissat B."/>
            <person name="Kuo A."/>
            <person name="Liang C."/>
            <person name="Lipzen A."/>
            <person name="Lutzoni F."/>
            <person name="Magnuson J."/>
            <person name="Mondo S."/>
            <person name="Nolan M."/>
            <person name="Ohm R."/>
            <person name="Pangilinan J."/>
            <person name="Park H.-J."/>
            <person name="Ramirez L."/>
            <person name="Alfaro M."/>
            <person name="Sun H."/>
            <person name="Tritt A."/>
            <person name="Yoshinaga Y."/>
            <person name="Zwiers L.-H."/>
            <person name="Turgeon B."/>
            <person name="Goodwin S."/>
            <person name="Spatafora J."/>
            <person name="Crous P."/>
            <person name="Grigoriev I."/>
        </authorList>
    </citation>
    <scope>NUCLEOTIDE SEQUENCE</scope>
    <source>
        <strain evidence="5">CBS 113389</strain>
    </source>
</reference>
<evidence type="ECO:0000313" key="6">
    <source>
        <dbReference type="Proteomes" id="UP000799767"/>
    </source>
</evidence>
<dbReference type="GO" id="GO:0006357">
    <property type="term" value="P:regulation of transcription by RNA polymerase II"/>
    <property type="evidence" value="ECO:0007669"/>
    <property type="project" value="InterPro"/>
</dbReference>
<dbReference type="GO" id="GO:0003712">
    <property type="term" value="F:transcription coregulator activity"/>
    <property type="evidence" value="ECO:0007669"/>
    <property type="project" value="InterPro"/>
</dbReference>
<dbReference type="PANTHER" id="PTHR22890">
    <property type="entry name" value="MEDIATOR OF RNA POLYMERASE II TRANSCRIPTION SUBUNIT 11"/>
    <property type="match status" value="1"/>
</dbReference>
<accession>A0A6A6PNA3</accession>
<evidence type="ECO:0000256" key="4">
    <source>
        <dbReference type="RuleBase" id="RU364147"/>
    </source>
</evidence>
<dbReference type="Pfam" id="PF10280">
    <property type="entry name" value="Med11"/>
    <property type="match status" value="1"/>
</dbReference>
<dbReference type="InterPro" id="IPR019404">
    <property type="entry name" value="Mediator_Med11"/>
</dbReference>
<name>A0A6A6PNA3_9PEZI</name>
<evidence type="ECO:0000256" key="3">
    <source>
        <dbReference type="ARBA" id="ARBA00023242"/>
    </source>
</evidence>
<comment type="subunit">
    <text evidence="4">Component of the Mediator complex.</text>
</comment>
<keyword evidence="6" id="KW-1185">Reference proteome</keyword>
<comment type="function">
    <text evidence="4">Component of the Mediator complex, a coactivator involved in the regulated transcription of nearly all RNA polymerase II-dependent genes. Mediator functions as a bridge to convey information from gene-specific regulatory proteins to the basal RNA polymerase II transcription machinery. Mediator is recruited to promoters by direct interactions with regulatory proteins and serves as a scaffold for the assembly of a functional pre-initiation complex with RNA polymerase II and the general transcription factors.</text>
</comment>
<comment type="subcellular location">
    <subcellularLocation>
        <location evidence="1 4">Nucleus</location>
    </subcellularLocation>
</comment>
<evidence type="ECO:0000256" key="1">
    <source>
        <dbReference type="ARBA" id="ARBA00004123"/>
    </source>
</evidence>
<dbReference type="OrthoDB" id="5418434at2759"/>
<keyword evidence="4" id="KW-0805">Transcription regulation</keyword>
<dbReference type="AlphaFoldDB" id="A0A6A6PNA3"/>
<dbReference type="Proteomes" id="UP000799767">
    <property type="component" value="Unassembled WGS sequence"/>
</dbReference>
<keyword evidence="4" id="KW-0804">Transcription</keyword>
<gene>
    <name evidence="4" type="primary">MED11</name>
    <name evidence="5" type="ORF">BDY17DRAFT_318093</name>
</gene>
<sequence length="165" mass="17682">MASRTISPADRIRELAAINAEVAAILQSAGHAINALTPRPVQENNASPSLEERKEAFTHHTEAYYTGLQSVVAQLRRQTYALEEAGIIAPEASSITSTTQQQRLGVSAPTTAHDSQRITNAGLGNLDVGWLNSRGNKVGAEKENELVKEAKKLLQDVLVQDEGAG</sequence>